<organism evidence="4 5">
    <name type="scientific">Glonium stellatum</name>
    <dbReference type="NCBI Taxonomy" id="574774"/>
    <lineage>
        <taxon>Eukaryota</taxon>
        <taxon>Fungi</taxon>
        <taxon>Dikarya</taxon>
        <taxon>Ascomycota</taxon>
        <taxon>Pezizomycotina</taxon>
        <taxon>Dothideomycetes</taxon>
        <taxon>Pleosporomycetidae</taxon>
        <taxon>Gloniales</taxon>
        <taxon>Gloniaceae</taxon>
        <taxon>Glonium</taxon>
    </lineage>
</organism>
<evidence type="ECO:0000313" key="5">
    <source>
        <dbReference type="Proteomes" id="UP000250140"/>
    </source>
</evidence>
<dbReference type="InterPro" id="IPR036388">
    <property type="entry name" value="WH-like_DNA-bd_sf"/>
</dbReference>
<accession>A0A8E2JRB4</accession>
<dbReference type="Gene3D" id="1.10.10.10">
    <property type="entry name" value="Winged helix-like DNA-binding domain superfamily/Winged helix DNA-binding domain"/>
    <property type="match status" value="1"/>
</dbReference>
<evidence type="ECO:0000256" key="2">
    <source>
        <dbReference type="SAM" id="MobiDB-lite"/>
    </source>
</evidence>
<dbReference type="CDD" id="cd06445">
    <property type="entry name" value="ATase"/>
    <property type="match status" value="1"/>
</dbReference>
<dbReference type="EMBL" id="KV750100">
    <property type="protein sequence ID" value="OCL06274.1"/>
    <property type="molecule type" value="Genomic_DNA"/>
</dbReference>
<gene>
    <name evidence="4" type="ORF">AOQ84DRAFT_297306</name>
</gene>
<keyword evidence="4" id="KW-0808">Transferase</keyword>
<name>A0A8E2JRB4_9PEZI</name>
<dbReference type="Pfam" id="PF01035">
    <property type="entry name" value="DNA_binding_1"/>
    <property type="match status" value="1"/>
</dbReference>
<dbReference type="InterPro" id="IPR014048">
    <property type="entry name" value="MethylDNA_cys_MeTrfase_DNA-bd"/>
</dbReference>
<dbReference type="InterPro" id="IPR036217">
    <property type="entry name" value="MethylDNA_cys_MeTrfase_DNAb"/>
</dbReference>
<dbReference type="SUPFAM" id="SSF46767">
    <property type="entry name" value="Methylated DNA-protein cysteine methyltransferase, C-terminal domain"/>
    <property type="match status" value="1"/>
</dbReference>
<feature type="domain" description="Methylated-DNA-[protein]-cysteine S-methyltransferase DNA binding" evidence="3">
    <location>
        <begin position="13"/>
        <end position="106"/>
    </location>
</feature>
<dbReference type="GO" id="GO:0008168">
    <property type="term" value="F:methyltransferase activity"/>
    <property type="evidence" value="ECO:0007669"/>
    <property type="project" value="UniProtKB-KW"/>
</dbReference>
<evidence type="ECO:0000313" key="4">
    <source>
        <dbReference type="EMBL" id="OCL06274.1"/>
    </source>
</evidence>
<evidence type="ECO:0000259" key="3">
    <source>
        <dbReference type="Pfam" id="PF01035"/>
    </source>
</evidence>
<proteinExistence type="predicted"/>
<keyword evidence="5" id="KW-1185">Reference proteome</keyword>
<keyword evidence="1" id="KW-0227">DNA damage</keyword>
<reference evidence="4 5" key="1">
    <citation type="journal article" date="2016" name="Nat. Commun.">
        <title>Ectomycorrhizal ecology is imprinted in the genome of the dominant symbiotic fungus Cenococcum geophilum.</title>
        <authorList>
            <consortium name="DOE Joint Genome Institute"/>
            <person name="Peter M."/>
            <person name="Kohler A."/>
            <person name="Ohm R.A."/>
            <person name="Kuo A."/>
            <person name="Krutzmann J."/>
            <person name="Morin E."/>
            <person name="Arend M."/>
            <person name="Barry K.W."/>
            <person name="Binder M."/>
            <person name="Choi C."/>
            <person name="Clum A."/>
            <person name="Copeland A."/>
            <person name="Grisel N."/>
            <person name="Haridas S."/>
            <person name="Kipfer T."/>
            <person name="LaButti K."/>
            <person name="Lindquist E."/>
            <person name="Lipzen A."/>
            <person name="Maire R."/>
            <person name="Meier B."/>
            <person name="Mihaltcheva S."/>
            <person name="Molinier V."/>
            <person name="Murat C."/>
            <person name="Poggeler S."/>
            <person name="Quandt C.A."/>
            <person name="Sperisen C."/>
            <person name="Tritt A."/>
            <person name="Tisserant E."/>
            <person name="Crous P.W."/>
            <person name="Henrissat B."/>
            <person name="Nehls U."/>
            <person name="Egli S."/>
            <person name="Spatafora J.W."/>
            <person name="Grigoriev I.V."/>
            <person name="Martin F.M."/>
        </authorList>
    </citation>
    <scope>NUCLEOTIDE SEQUENCE [LARGE SCALE GENOMIC DNA]</scope>
    <source>
        <strain evidence="4 5">CBS 207.34</strain>
    </source>
</reference>
<sequence>MAPGSRSEEVWAWYEAVYEAVQEIPRGRVTSYGHIAKLLGKPECPRQVGVCLKHLPSPGSEASKASARWHSDNVPWQRVINSKGCISPRGPSGASRQAAALGREQVHVHQGSMGEYSVDFSIYGWFPDVLPSEVAEPSTSDDEDGDGSDGGDDGRDGEDDESQSEAGRRGDVDRPRS</sequence>
<feature type="compositionally biased region" description="Acidic residues" evidence="2">
    <location>
        <begin position="139"/>
        <end position="163"/>
    </location>
</feature>
<feature type="region of interest" description="Disordered" evidence="2">
    <location>
        <begin position="131"/>
        <end position="177"/>
    </location>
</feature>
<dbReference type="InterPro" id="IPR052520">
    <property type="entry name" value="ATL_DNA_repair"/>
</dbReference>
<dbReference type="OrthoDB" id="2548197at2759"/>
<dbReference type="GO" id="GO:0032259">
    <property type="term" value="P:methylation"/>
    <property type="evidence" value="ECO:0007669"/>
    <property type="project" value="UniProtKB-KW"/>
</dbReference>
<feature type="compositionally biased region" description="Basic and acidic residues" evidence="2">
    <location>
        <begin position="166"/>
        <end position="177"/>
    </location>
</feature>
<evidence type="ECO:0000256" key="1">
    <source>
        <dbReference type="ARBA" id="ARBA00022763"/>
    </source>
</evidence>
<dbReference type="AlphaFoldDB" id="A0A8E2JRB4"/>
<dbReference type="PANTHER" id="PTHR42942:SF1">
    <property type="entry name" value="ALKYLTRANSFERASE-LIKE PROTEIN 1"/>
    <property type="match status" value="1"/>
</dbReference>
<dbReference type="GO" id="GO:0006281">
    <property type="term" value="P:DNA repair"/>
    <property type="evidence" value="ECO:0007669"/>
    <property type="project" value="InterPro"/>
</dbReference>
<dbReference type="PANTHER" id="PTHR42942">
    <property type="entry name" value="6-O-METHYLGUANINE DNA METHYLTRANSFERASE"/>
    <property type="match status" value="1"/>
</dbReference>
<protein>
    <submittedName>
        <fullName evidence="4">DNA binding methylated-DNA--cysteine S-methyltransferase</fullName>
    </submittedName>
</protein>
<keyword evidence="4" id="KW-0489">Methyltransferase</keyword>
<dbReference type="Proteomes" id="UP000250140">
    <property type="component" value="Unassembled WGS sequence"/>
</dbReference>